<feature type="compositionally biased region" description="Low complexity" evidence="1">
    <location>
        <begin position="88"/>
        <end position="107"/>
    </location>
</feature>
<feature type="domain" description="WRKY19-like zinc finger" evidence="2">
    <location>
        <begin position="346"/>
        <end position="370"/>
    </location>
</feature>
<dbReference type="PANTHER" id="PTHR31827">
    <property type="entry name" value="EMB|CAB89363.1"/>
    <property type="match status" value="1"/>
</dbReference>
<sequence length="689" mass="72050">MDARFQNLDFATNPSSNSFKSLGNSIQIGGDGTIADYCTDTILRLESPGSSIPFLSCSMGSKRKWSLIDGSMGQQVGSLLHLGLGHSSSSSDSKGSSATACTTLSSAKETDEESSMDLELDFTLHLGNEKITRPKKSASSKLKALDVQPKVDLELSLSAGPTESDISSVHLSSTPPQNVVDMPLAIGGPFHIDEGSTSLRWKTGNSFLPLHTSPNTETSFFFNQALREINPAPIIPDLSSSIVTTPKSSVTCTSGITQQQQQQQQQRSSSTKTCQFQGCGRGARGASGLCIAHGGGRRCQKFGCHKGAEGRTVYCKAHGGGRRCEFLGCTKSAEGRTDFCIAHGGGRRCSHEGCTRAARGKSGLCIRHGGGKRCQKENCTKSAEGLSGLCISHGGGRRCQYPACTKGAQGSTMFCKAHGGGKRCTFEGCSKGAEGSTPFCKGHGGGKRCSYQGGGVCPKSVHGGTLFCVAHGGGKRCAVPECTKSARGRTDFCVRHGGGKRCKFEGCSKSAQGSTDFCKAHGGGKRCSWGHPGSEFGRGDGPCNSFARGKTGLCTSHGALVQDKRVHGGATLGFMVQDPKPSIPEEMTEVVTADDMNVDIRKMESSGVASAGYPGFEWEHFGLQQAHLPVGAGGPSSVPVLVPEGRVHGGSLIALLGGTSEHGLSSGRSMITDPSEPGKSQGMMPHNWM</sequence>
<evidence type="ECO:0000313" key="3">
    <source>
        <dbReference type="EMBL" id="MPA62301.1"/>
    </source>
</evidence>
<dbReference type="AlphaFoldDB" id="A0A5B7B3W2"/>
<feature type="domain" description="WRKY19-like zinc finger" evidence="2">
    <location>
        <begin position="321"/>
        <end position="345"/>
    </location>
</feature>
<protein>
    <recommendedName>
        <fullName evidence="2">WRKY19-like zinc finger domain-containing protein</fullName>
    </recommendedName>
</protein>
<dbReference type="EMBL" id="GHES01031742">
    <property type="protein sequence ID" value="MPA62301.1"/>
    <property type="molecule type" value="Transcribed_RNA"/>
</dbReference>
<feature type="domain" description="WRKY19-like zinc finger" evidence="2">
    <location>
        <begin position="396"/>
        <end position="420"/>
    </location>
</feature>
<feature type="domain" description="WRKY19-like zinc finger" evidence="2">
    <location>
        <begin position="499"/>
        <end position="523"/>
    </location>
</feature>
<feature type="region of interest" description="Disordered" evidence="1">
    <location>
        <begin position="88"/>
        <end position="112"/>
    </location>
</feature>
<feature type="domain" description="WRKY19-like zinc finger" evidence="2">
    <location>
        <begin position="474"/>
        <end position="498"/>
    </location>
</feature>
<proteinExistence type="predicted"/>
<reference evidence="3" key="1">
    <citation type="submission" date="2019-08" db="EMBL/GenBank/DDBJ databases">
        <title>Reference gene set and small RNA set construction with multiple tissues from Davidia involucrata Baill.</title>
        <authorList>
            <person name="Yang H."/>
            <person name="Zhou C."/>
            <person name="Li G."/>
            <person name="Wang J."/>
            <person name="Gao P."/>
            <person name="Wang M."/>
            <person name="Wang R."/>
            <person name="Zhao Y."/>
        </authorList>
    </citation>
    <scope>NUCLEOTIDE SEQUENCE</scope>
    <source>
        <tissue evidence="3">Mixed with DoveR01_LX</tissue>
    </source>
</reference>
<feature type="domain" description="WRKY19-like zinc finger" evidence="2">
    <location>
        <begin position="371"/>
        <end position="395"/>
    </location>
</feature>
<organism evidence="3">
    <name type="scientific">Davidia involucrata</name>
    <name type="common">Dove tree</name>
    <dbReference type="NCBI Taxonomy" id="16924"/>
    <lineage>
        <taxon>Eukaryota</taxon>
        <taxon>Viridiplantae</taxon>
        <taxon>Streptophyta</taxon>
        <taxon>Embryophyta</taxon>
        <taxon>Tracheophyta</taxon>
        <taxon>Spermatophyta</taxon>
        <taxon>Magnoliopsida</taxon>
        <taxon>eudicotyledons</taxon>
        <taxon>Gunneridae</taxon>
        <taxon>Pentapetalae</taxon>
        <taxon>asterids</taxon>
        <taxon>Cornales</taxon>
        <taxon>Nyssaceae</taxon>
        <taxon>Davidia</taxon>
    </lineage>
</organism>
<dbReference type="PANTHER" id="PTHR31827:SF40">
    <property type="entry name" value="F22C12.10"/>
    <property type="match status" value="1"/>
</dbReference>
<feature type="region of interest" description="Disordered" evidence="1">
    <location>
        <begin position="664"/>
        <end position="689"/>
    </location>
</feature>
<evidence type="ECO:0000259" key="2">
    <source>
        <dbReference type="Pfam" id="PF24906"/>
    </source>
</evidence>
<dbReference type="InterPro" id="IPR056866">
    <property type="entry name" value="Znf_WRKY19"/>
</dbReference>
<dbReference type="Pfam" id="PF24906">
    <property type="entry name" value="Zf_WRKY19"/>
    <property type="match status" value="6"/>
</dbReference>
<name>A0A5B7B3W2_DAVIN</name>
<accession>A0A5B7B3W2</accession>
<gene>
    <name evidence="3" type="ORF">Din_031742</name>
</gene>
<evidence type="ECO:0000256" key="1">
    <source>
        <dbReference type="SAM" id="MobiDB-lite"/>
    </source>
</evidence>